<dbReference type="AlphaFoldDB" id="A0A922L814"/>
<sequence length="66" mass="7780">MKPFLSSSIFKQHPNGHDLKLLFLNNQKYPSQQNIRIIRLFSLITLHIKHQIINSDDYGDGDDDWN</sequence>
<reference evidence="1" key="1">
    <citation type="submission" date="2013-05" db="EMBL/GenBank/DDBJ databases">
        <authorList>
            <person name="Yim A.K.Y."/>
            <person name="Chan T.F."/>
            <person name="Ji K.M."/>
            <person name="Liu X.Y."/>
            <person name="Zhou J.W."/>
            <person name="Li R.Q."/>
            <person name="Yang K.Y."/>
            <person name="Li J."/>
            <person name="Li M."/>
            <person name="Law P.T.W."/>
            <person name="Wu Y.L."/>
            <person name="Cai Z.L."/>
            <person name="Qin H."/>
            <person name="Bao Y."/>
            <person name="Leung R.K.K."/>
            <person name="Ng P.K.S."/>
            <person name="Zou J."/>
            <person name="Zhong X.J."/>
            <person name="Ran P.X."/>
            <person name="Zhong N.S."/>
            <person name="Liu Z.G."/>
            <person name="Tsui S.K.W."/>
        </authorList>
    </citation>
    <scope>NUCLEOTIDE SEQUENCE</scope>
    <source>
        <strain evidence="1">Derf</strain>
        <tissue evidence="1">Whole organism</tissue>
    </source>
</reference>
<dbReference type="EMBL" id="ASGP02000002">
    <property type="protein sequence ID" value="KAH9522773.1"/>
    <property type="molecule type" value="Genomic_DNA"/>
</dbReference>
<keyword evidence="2" id="KW-1185">Reference proteome</keyword>
<reference evidence="1" key="2">
    <citation type="journal article" date="2022" name="Res Sq">
        <title>Comparative Genomics Reveals Insights into the Divergent Evolution of Astigmatic Mites and Household Pest Adaptations.</title>
        <authorList>
            <person name="Xiong Q."/>
            <person name="Wan A.T.-Y."/>
            <person name="Liu X.-Y."/>
            <person name="Fung C.S.-H."/>
            <person name="Xiao X."/>
            <person name="Malainual N."/>
            <person name="Hou J."/>
            <person name="Wang L."/>
            <person name="Wang M."/>
            <person name="Yang K."/>
            <person name="Cui Y."/>
            <person name="Leung E."/>
            <person name="Nong W."/>
            <person name="Shin S.-K."/>
            <person name="Au S."/>
            <person name="Jeong K.Y."/>
            <person name="Chew F.T."/>
            <person name="Hui J."/>
            <person name="Leung T.F."/>
            <person name="Tungtrongchitr A."/>
            <person name="Zhong N."/>
            <person name="Liu Z."/>
            <person name="Tsui S."/>
        </authorList>
    </citation>
    <scope>NUCLEOTIDE SEQUENCE</scope>
    <source>
        <strain evidence="1">Derf</strain>
        <tissue evidence="1">Whole organism</tissue>
    </source>
</reference>
<evidence type="ECO:0000313" key="1">
    <source>
        <dbReference type="EMBL" id="KAH9522773.1"/>
    </source>
</evidence>
<proteinExistence type="predicted"/>
<gene>
    <name evidence="1" type="ORF">DERF_006333</name>
</gene>
<dbReference type="Proteomes" id="UP000790347">
    <property type="component" value="Unassembled WGS sequence"/>
</dbReference>
<organism evidence="1 2">
    <name type="scientific">Dermatophagoides farinae</name>
    <name type="common">American house dust mite</name>
    <dbReference type="NCBI Taxonomy" id="6954"/>
    <lineage>
        <taxon>Eukaryota</taxon>
        <taxon>Metazoa</taxon>
        <taxon>Ecdysozoa</taxon>
        <taxon>Arthropoda</taxon>
        <taxon>Chelicerata</taxon>
        <taxon>Arachnida</taxon>
        <taxon>Acari</taxon>
        <taxon>Acariformes</taxon>
        <taxon>Sarcoptiformes</taxon>
        <taxon>Astigmata</taxon>
        <taxon>Psoroptidia</taxon>
        <taxon>Analgoidea</taxon>
        <taxon>Pyroglyphidae</taxon>
        <taxon>Dermatophagoidinae</taxon>
        <taxon>Dermatophagoides</taxon>
    </lineage>
</organism>
<evidence type="ECO:0000313" key="2">
    <source>
        <dbReference type="Proteomes" id="UP000790347"/>
    </source>
</evidence>
<accession>A0A922L814</accession>
<comment type="caution">
    <text evidence="1">The sequence shown here is derived from an EMBL/GenBank/DDBJ whole genome shotgun (WGS) entry which is preliminary data.</text>
</comment>
<protein>
    <submittedName>
        <fullName evidence="1">Uncharacterized protein</fullName>
    </submittedName>
</protein>
<name>A0A922L814_DERFA</name>